<keyword evidence="3" id="KW-1185">Reference proteome</keyword>
<proteinExistence type="predicted"/>
<reference evidence="3" key="1">
    <citation type="submission" date="2010-08" db="EMBL/GenBank/DDBJ databases">
        <authorList>
            <consortium name="Caenorhabditis japonica Sequencing Consortium"/>
            <person name="Wilson R.K."/>
        </authorList>
    </citation>
    <scope>NUCLEOTIDE SEQUENCE [LARGE SCALE GENOMIC DNA]</scope>
    <source>
        <strain evidence="3">DF5081</strain>
    </source>
</reference>
<sequence length="93" mass="11089">MYEKRVAMQCECEWLSVRRRGVWSSTPLRVRIRREEKEEEEEGGVKTETLPNATKRNETKREEKAEECEDYMRTLFVPWFVYPAGLTVVSELT</sequence>
<evidence type="ECO:0000313" key="2">
    <source>
        <dbReference type="EnsemblMetazoa" id="CJA32486.1"/>
    </source>
</evidence>
<dbReference type="AlphaFoldDB" id="A0A8R1ECE7"/>
<organism evidence="2 3">
    <name type="scientific">Caenorhabditis japonica</name>
    <dbReference type="NCBI Taxonomy" id="281687"/>
    <lineage>
        <taxon>Eukaryota</taxon>
        <taxon>Metazoa</taxon>
        <taxon>Ecdysozoa</taxon>
        <taxon>Nematoda</taxon>
        <taxon>Chromadorea</taxon>
        <taxon>Rhabditida</taxon>
        <taxon>Rhabditina</taxon>
        <taxon>Rhabditomorpha</taxon>
        <taxon>Rhabditoidea</taxon>
        <taxon>Rhabditidae</taxon>
        <taxon>Peloderinae</taxon>
        <taxon>Caenorhabditis</taxon>
    </lineage>
</organism>
<dbReference type="Proteomes" id="UP000005237">
    <property type="component" value="Unassembled WGS sequence"/>
</dbReference>
<feature type="region of interest" description="Disordered" evidence="1">
    <location>
        <begin position="34"/>
        <end position="64"/>
    </location>
</feature>
<dbReference type="EnsemblMetazoa" id="CJA32486.1">
    <property type="protein sequence ID" value="CJA32486.1"/>
    <property type="gene ID" value="WBGene00208333"/>
</dbReference>
<evidence type="ECO:0000313" key="3">
    <source>
        <dbReference type="Proteomes" id="UP000005237"/>
    </source>
</evidence>
<feature type="compositionally biased region" description="Basic and acidic residues" evidence="1">
    <location>
        <begin position="55"/>
        <end position="64"/>
    </location>
</feature>
<reference evidence="2" key="2">
    <citation type="submission" date="2022-06" db="UniProtKB">
        <authorList>
            <consortium name="EnsemblMetazoa"/>
        </authorList>
    </citation>
    <scope>IDENTIFICATION</scope>
    <source>
        <strain evidence="2">DF5081</strain>
    </source>
</reference>
<protein>
    <submittedName>
        <fullName evidence="2">Uncharacterized protein</fullName>
    </submittedName>
</protein>
<name>A0A8R1ECE7_CAEJA</name>
<accession>A0A8R1ECE7</accession>
<evidence type="ECO:0000256" key="1">
    <source>
        <dbReference type="SAM" id="MobiDB-lite"/>
    </source>
</evidence>